<name>A0A6C0EN04_9ZZZZ</name>
<evidence type="ECO:0000313" key="2">
    <source>
        <dbReference type="EMBL" id="QHT29853.1"/>
    </source>
</evidence>
<evidence type="ECO:0000256" key="1">
    <source>
        <dbReference type="SAM" id="MobiDB-lite"/>
    </source>
</evidence>
<protein>
    <submittedName>
        <fullName evidence="2">Uncharacterized protein</fullName>
    </submittedName>
</protein>
<proteinExistence type="predicted"/>
<dbReference type="AlphaFoldDB" id="A0A6C0EN04"/>
<organism evidence="2">
    <name type="scientific">viral metagenome</name>
    <dbReference type="NCBI Taxonomy" id="1070528"/>
    <lineage>
        <taxon>unclassified sequences</taxon>
        <taxon>metagenomes</taxon>
        <taxon>organismal metagenomes</taxon>
    </lineage>
</organism>
<accession>A0A6C0EN04</accession>
<sequence length="531" mass="57535">MSAPSSPMPMANTTNINPPPSYGWQPSFYPPTSGYDEVLASMQNQHINQNIYTSTDKLLGSINSTNQYLTAGLNNVGKEVTQSALGLRDAVERGNLTNGNAIERTAGEIKLNTTITDAANRQAMADSFRDVLRAVDAQGGAAQSTTERVGSNLGTAVERNGGNIMTAIEKVAGEGRLTTTVTDAASRQANSDNFRDVLGSVDRNGASAVNTTQAIGSTLLSTIERVAGEGRVTTTVTDAASRQAASDSARDIMGAVERNGGSNGSLVQSAAAALGSAIERNGGDTRTALLTASNLTNSLLTDVRHAIINDVNRGTEELLSSGTQNFNVMSKAVTDSAWETRNAMNSNMLEQLKAFNNIQQQSAQNYASTLLEGQKSTALLSLDGNNHYASLMMEQQKVKEYLSSKGDSHFAMNQLEMHKVKESLAAQAAHNFSALQLDQHKIKESIQAQLADAKYDALKNTQFLADKMCECCCEVKQKIDLVDRDRLRDGLNVERNEVNILKVAEFLDRRWDRRDHGYDRRGDDRRGDDRR</sequence>
<reference evidence="2" key="1">
    <citation type="journal article" date="2020" name="Nature">
        <title>Giant virus diversity and host interactions through global metagenomics.</title>
        <authorList>
            <person name="Schulz F."/>
            <person name="Roux S."/>
            <person name="Paez-Espino D."/>
            <person name="Jungbluth S."/>
            <person name="Walsh D.A."/>
            <person name="Denef V.J."/>
            <person name="McMahon K.D."/>
            <person name="Konstantinidis K.T."/>
            <person name="Eloe-Fadrosh E.A."/>
            <person name="Kyrpides N.C."/>
            <person name="Woyke T."/>
        </authorList>
    </citation>
    <scope>NUCLEOTIDE SEQUENCE</scope>
    <source>
        <strain evidence="2">GVMAG-M-3300009068-24</strain>
    </source>
</reference>
<feature type="region of interest" description="Disordered" evidence="1">
    <location>
        <begin position="1"/>
        <end position="23"/>
    </location>
</feature>
<dbReference type="EMBL" id="MN738883">
    <property type="protein sequence ID" value="QHT29853.1"/>
    <property type="molecule type" value="Genomic_DNA"/>
</dbReference>